<accession>A0AAV4NEF3</accession>
<dbReference type="EMBL" id="BPLQ01001493">
    <property type="protein sequence ID" value="GIX82248.1"/>
    <property type="molecule type" value="Genomic_DNA"/>
</dbReference>
<sequence length="234" mass="27716">MSGQNFDDLSKEKRLPIDDRSKWLRPPSKNQTRMKFAFFQLLNPSKLVFLSLRRKLSSLKNSEVVKKNVKVIYRQLSTDGSSRLKVGPVDFSSTMRCQDKNFDDLSKEKRLPIDDRSEWLRPPDKHQTRVKFAFFQLLNLSKLVFLSLRRKVKSWFVDFSSTMICQDKNFDDLSKEKRLPIDDRSKWLRPPSKHQTRMKFAFVQLLNLSKPVVLSLERKVITRCDLKVRVRHAQ</sequence>
<proteinExistence type="predicted"/>
<comment type="caution">
    <text evidence="1">The sequence shown here is derived from an EMBL/GenBank/DDBJ whole genome shotgun (WGS) entry which is preliminary data.</text>
</comment>
<gene>
    <name evidence="1" type="ORF">CDAR_371031</name>
</gene>
<dbReference type="Proteomes" id="UP001054837">
    <property type="component" value="Unassembled WGS sequence"/>
</dbReference>
<organism evidence="1 2">
    <name type="scientific">Caerostris darwini</name>
    <dbReference type="NCBI Taxonomy" id="1538125"/>
    <lineage>
        <taxon>Eukaryota</taxon>
        <taxon>Metazoa</taxon>
        <taxon>Ecdysozoa</taxon>
        <taxon>Arthropoda</taxon>
        <taxon>Chelicerata</taxon>
        <taxon>Arachnida</taxon>
        <taxon>Araneae</taxon>
        <taxon>Araneomorphae</taxon>
        <taxon>Entelegynae</taxon>
        <taxon>Araneoidea</taxon>
        <taxon>Araneidae</taxon>
        <taxon>Caerostris</taxon>
    </lineage>
</organism>
<reference evidence="1 2" key="1">
    <citation type="submission" date="2021-06" db="EMBL/GenBank/DDBJ databases">
        <title>Caerostris darwini draft genome.</title>
        <authorList>
            <person name="Kono N."/>
            <person name="Arakawa K."/>
        </authorList>
    </citation>
    <scope>NUCLEOTIDE SEQUENCE [LARGE SCALE GENOMIC DNA]</scope>
</reference>
<keyword evidence="2" id="KW-1185">Reference proteome</keyword>
<evidence type="ECO:0000313" key="1">
    <source>
        <dbReference type="EMBL" id="GIX82248.1"/>
    </source>
</evidence>
<dbReference type="AlphaFoldDB" id="A0AAV4NEF3"/>
<evidence type="ECO:0000313" key="2">
    <source>
        <dbReference type="Proteomes" id="UP001054837"/>
    </source>
</evidence>
<name>A0AAV4NEF3_9ARAC</name>
<protein>
    <submittedName>
        <fullName evidence="1">Uncharacterized protein</fullName>
    </submittedName>
</protein>